<dbReference type="VEuPathDB" id="FungiDB:QG37_07403"/>
<evidence type="ECO:0000313" key="1">
    <source>
        <dbReference type="EMBL" id="KND96275.1"/>
    </source>
</evidence>
<reference evidence="2" key="1">
    <citation type="journal article" date="2015" name="BMC Genomics">
        <title>Draft genome of a commonly misdiagnosed multidrug resistant pathogen Candida auris.</title>
        <authorList>
            <person name="Chatterjee S."/>
            <person name="Alampalli S.V."/>
            <person name="Nageshan R.K."/>
            <person name="Chettiar S.T."/>
            <person name="Joshi S."/>
            <person name="Tatu U.S."/>
        </authorList>
    </citation>
    <scope>NUCLEOTIDE SEQUENCE [LARGE SCALE GENOMIC DNA]</scope>
    <source>
        <strain evidence="2">6684</strain>
    </source>
</reference>
<dbReference type="Proteomes" id="UP000037122">
    <property type="component" value="Unassembled WGS sequence"/>
</dbReference>
<evidence type="ECO:0000313" key="2">
    <source>
        <dbReference type="Proteomes" id="UP000037122"/>
    </source>
</evidence>
<evidence type="ECO:0008006" key="3">
    <source>
        <dbReference type="Google" id="ProtNLM"/>
    </source>
</evidence>
<organism evidence="1 2">
    <name type="scientific">Candidozyma auris</name>
    <name type="common">Yeast</name>
    <name type="synonym">Candida auris</name>
    <dbReference type="NCBI Taxonomy" id="498019"/>
    <lineage>
        <taxon>Eukaryota</taxon>
        <taxon>Fungi</taxon>
        <taxon>Dikarya</taxon>
        <taxon>Ascomycota</taxon>
        <taxon>Saccharomycotina</taxon>
        <taxon>Pichiomycetes</taxon>
        <taxon>Metschnikowiaceae</taxon>
        <taxon>Candidozyma</taxon>
    </lineage>
</organism>
<sequence>MKPQRDMVQKAVATNSSGYTAREAANCIGIKEKLMWQILENIRSSRAQRCN</sequence>
<protein>
    <recommendedName>
        <fullName evidence="3">DNA binding HTH domain-containing protein</fullName>
    </recommendedName>
</protein>
<proteinExistence type="predicted"/>
<comment type="caution">
    <text evidence="1">The sequence shown here is derived from an EMBL/GenBank/DDBJ whole genome shotgun (WGS) entry which is preliminary data.</text>
</comment>
<accession>A0A0L0NRG9</accession>
<dbReference type="AlphaFoldDB" id="A0A0L0NRG9"/>
<dbReference type="EMBL" id="LGST01000057">
    <property type="protein sequence ID" value="KND96275.1"/>
    <property type="molecule type" value="Genomic_DNA"/>
</dbReference>
<gene>
    <name evidence="1" type="ORF">QG37_07403</name>
</gene>
<name>A0A0L0NRG9_CANAR</name>